<dbReference type="Proteomes" id="UP000824782">
    <property type="component" value="Unassembled WGS sequence"/>
</dbReference>
<dbReference type="GO" id="GO:0005886">
    <property type="term" value="C:plasma membrane"/>
    <property type="evidence" value="ECO:0007669"/>
    <property type="project" value="InterPro"/>
</dbReference>
<keyword evidence="4 12" id="KW-0812">Transmembrane</keyword>
<evidence type="ECO:0000256" key="6">
    <source>
        <dbReference type="ARBA" id="ARBA00023065"/>
    </source>
</evidence>
<evidence type="ECO:0000256" key="1">
    <source>
        <dbReference type="ARBA" id="ARBA00004308"/>
    </source>
</evidence>
<reference evidence="13" key="1">
    <citation type="thesis" date="2020" institute="ProQuest LLC" country="789 East Eisenhower Parkway, Ann Arbor, MI, USA">
        <title>Comparative Genomics and Chromosome Evolution.</title>
        <authorList>
            <person name="Mudd A.B."/>
        </authorList>
    </citation>
    <scope>NUCLEOTIDE SEQUENCE</scope>
    <source>
        <strain evidence="13">237g6f4</strain>
        <tissue evidence="13">Blood</tissue>
    </source>
</reference>
<keyword evidence="10" id="KW-0407">Ion channel</keyword>
<evidence type="ECO:0000256" key="4">
    <source>
        <dbReference type="ARBA" id="ARBA00022692"/>
    </source>
</evidence>
<keyword evidence="3" id="KW-0813">Transport</keyword>
<gene>
    <name evidence="13" type="ORF">GDO81_006818</name>
</gene>
<name>A0AAV7D0D4_ENGPU</name>
<dbReference type="PANTHER" id="PTHR10125">
    <property type="entry name" value="P2X PURINOCEPTOR"/>
    <property type="match status" value="1"/>
</dbReference>
<dbReference type="AlphaFoldDB" id="A0AAV7D0D4"/>
<evidence type="ECO:0000256" key="11">
    <source>
        <dbReference type="SAM" id="MobiDB-lite"/>
    </source>
</evidence>
<dbReference type="EMBL" id="WNYA01000002">
    <property type="protein sequence ID" value="KAG8590628.1"/>
    <property type="molecule type" value="Genomic_DNA"/>
</dbReference>
<evidence type="ECO:0000256" key="3">
    <source>
        <dbReference type="ARBA" id="ARBA00022448"/>
    </source>
</evidence>
<keyword evidence="6" id="KW-0406">Ion transport</keyword>
<dbReference type="GO" id="GO:0098794">
    <property type="term" value="C:postsynapse"/>
    <property type="evidence" value="ECO:0007669"/>
    <property type="project" value="GOC"/>
</dbReference>
<evidence type="ECO:0000256" key="5">
    <source>
        <dbReference type="ARBA" id="ARBA00022989"/>
    </source>
</evidence>
<keyword evidence="8" id="KW-0675">Receptor</keyword>
<comment type="similarity">
    <text evidence="2">Belongs to the P2X receptor family.</text>
</comment>
<proteinExistence type="inferred from homology"/>
<comment type="caution">
    <text evidence="13">The sequence shown here is derived from an EMBL/GenBank/DDBJ whole genome shotgun (WGS) entry which is preliminary data.</text>
</comment>
<dbReference type="GO" id="GO:0033198">
    <property type="term" value="P:response to ATP"/>
    <property type="evidence" value="ECO:0007669"/>
    <property type="project" value="InterPro"/>
</dbReference>
<keyword evidence="9" id="KW-1071">Ligand-gated ion channel</keyword>
<dbReference type="Gene3D" id="1.10.287.940">
    <property type="entry name" value="atp-gated p2x4 ion channel"/>
    <property type="match status" value="1"/>
</dbReference>
<dbReference type="FunFam" id="1.10.287.940:FF:000010">
    <property type="entry name" value="P2X receptor E"/>
    <property type="match status" value="1"/>
</dbReference>
<keyword evidence="5 12" id="KW-1133">Transmembrane helix</keyword>
<dbReference type="GO" id="GO:0012505">
    <property type="term" value="C:endomembrane system"/>
    <property type="evidence" value="ECO:0007669"/>
    <property type="project" value="UniProtKB-SubCell"/>
</dbReference>
<accession>A0AAV7D0D4</accession>
<keyword evidence="7 12" id="KW-0472">Membrane</keyword>
<organism evidence="13 14">
    <name type="scientific">Engystomops pustulosus</name>
    <name type="common">Tungara frog</name>
    <name type="synonym">Physalaemus pustulosus</name>
    <dbReference type="NCBI Taxonomy" id="76066"/>
    <lineage>
        <taxon>Eukaryota</taxon>
        <taxon>Metazoa</taxon>
        <taxon>Chordata</taxon>
        <taxon>Craniata</taxon>
        <taxon>Vertebrata</taxon>
        <taxon>Euteleostomi</taxon>
        <taxon>Amphibia</taxon>
        <taxon>Batrachia</taxon>
        <taxon>Anura</taxon>
        <taxon>Neobatrachia</taxon>
        <taxon>Hyloidea</taxon>
        <taxon>Leptodactylidae</taxon>
        <taxon>Leiuperinae</taxon>
        <taxon>Engystomops</taxon>
    </lineage>
</organism>
<dbReference type="GO" id="GO:0070588">
    <property type="term" value="P:calcium ion transmembrane transport"/>
    <property type="evidence" value="ECO:0007669"/>
    <property type="project" value="TreeGrafter"/>
</dbReference>
<keyword evidence="14" id="KW-1185">Reference proteome</keyword>
<comment type="subcellular location">
    <subcellularLocation>
        <location evidence="1">Endomembrane system</location>
    </subcellularLocation>
</comment>
<evidence type="ECO:0000256" key="12">
    <source>
        <dbReference type="SAM" id="Phobius"/>
    </source>
</evidence>
<evidence type="ECO:0008006" key="15">
    <source>
        <dbReference type="Google" id="ProtNLM"/>
    </source>
</evidence>
<sequence>MLLNAIRIFIQSLGLILHRKICFFRIHFRYAKYYRDVNGSDYRTLIKAFGIRFDIMVNGKAGKFNIIPTIINIGSGLALMGVGAFFCDLVLLFLLKKSNFYRDKKFEEVKSAKKTLPVNGQKKSKSLDTIDQMKQLQSVDT</sequence>
<evidence type="ECO:0000256" key="2">
    <source>
        <dbReference type="ARBA" id="ARBA00009848"/>
    </source>
</evidence>
<dbReference type="GO" id="GO:0004931">
    <property type="term" value="F:extracellularly ATP-gated monoatomic cation channel activity"/>
    <property type="evidence" value="ECO:0007669"/>
    <property type="project" value="InterPro"/>
</dbReference>
<dbReference type="Pfam" id="PF00864">
    <property type="entry name" value="P2X_receptor"/>
    <property type="match status" value="1"/>
</dbReference>
<evidence type="ECO:0000313" key="13">
    <source>
        <dbReference type="EMBL" id="KAG8590628.1"/>
    </source>
</evidence>
<dbReference type="GO" id="GO:0001614">
    <property type="term" value="F:purinergic nucleotide receptor activity"/>
    <property type="evidence" value="ECO:0007669"/>
    <property type="project" value="InterPro"/>
</dbReference>
<dbReference type="InterPro" id="IPR001429">
    <property type="entry name" value="P2X_purnocptor"/>
</dbReference>
<evidence type="ECO:0000256" key="7">
    <source>
        <dbReference type="ARBA" id="ARBA00023136"/>
    </source>
</evidence>
<evidence type="ECO:0000256" key="8">
    <source>
        <dbReference type="ARBA" id="ARBA00023170"/>
    </source>
</evidence>
<evidence type="ECO:0000256" key="9">
    <source>
        <dbReference type="ARBA" id="ARBA00023286"/>
    </source>
</evidence>
<dbReference type="PRINTS" id="PR01307">
    <property type="entry name" value="P2XRECEPTOR"/>
</dbReference>
<dbReference type="PANTHER" id="PTHR10125:SF12">
    <property type="entry name" value="P2X PURINOCEPTOR 5"/>
    <property type="match status" value="1"/>
</dbReference>
<dbReference type="InterPro" id="IPR059116">
    <property type="entry name" value="P2X_receptor"/>
</dbReference>
<protein>
    <recommendedName>
        <fullName evidence="15">Purinergic receptor</fullName>
    </recommendedName>
</protein>
<evidence type="ECO:0000313" key="14">
    <source>
        <dbReference type="Proteomes" id="UP000824782"/>
    </source>
</evidence>
<feature type="region of interest" description="Disordered" evidence="11">
    <location>
        <begin position="117"/>
        <end position="141"/>
    </location>
</feature>
<evidence type="ECO:0000256" key="10">
    <source>
        <dbReference type="ARBA" id="ARBA00023303"/>
    </source>
</evidence>
<feature type="transmembrane region" description="Helical" evidence="12">
    <location>
        <begin position="66"/>
        <end position="95"/>
    </location>
</feature>
<feature type="compositionally biased region" description="Polar residues" evidence="11">
    <location>
        <begin position="127"/>
        <end position="141"/>
    </location>
</feature>